<accession>A0A401NQW9</accession>
<evidence type="ECO:0000256" key="4">
    <source>
        <dbReference type="ARBA" id="ARBA00022801"/>
    </source>
</evidence>
<evidence type="ECO:0000256" key="2">
    <source>
        <dbReference type="ARBA" id="ARBA00011984"/>
    </source>
</evidence>
<dbReference type="InterPro" id="IPR027417">
    <property type="entry name" value="P-loop_NTPase"/>
</dbReference>
<dbReference type="PROSITE" id="PS51419">
    <property type="entry name" value="RAB"/>
    <property type="match status" value="1"/>
</dbReference>
<protein>
    <recommendedName>
        <fullName evidence="2">small monomeric GTPase</fullName>
        <ecNumber evidence="2">3.6.5.2</ecNumber>
    </recommendedName>
</protein>
<dbReference type="PANTHER" id="PTHR45704">
    <property type="entry name" value="RAS-LIKE FAMILY MEMBER 11"/>
    <property type="match status" value="1"/>
</dbReference>
<comment type="catalytic activity">
    <reaction evidence="5">
        <text>GTP + H2O = GDP + phosphate + H(+)</text>
        <dbReference type="Rhea" id="RHEA:19669"/>
        <dbReference type="ChEBI" id="CHEBI:15377"/>
        <dbReference type="ChEBI" id="CHEBI:15378"/>
        <dbReference type="ChEBI" id="CHEBI:37565"/>
        <dbReference type="ChEBI" id="CHEBI:43474"/>
        <dbReference type="ChEBI" id="CHEBI:58189"/>
        <dbReference type="EC" id="3.6.5.2"/>
    </reaction>
</comment>
<dbReference type="SMART" id="SM00175">
    <property type="entry name" value="RAB"/>
    <property type="match status" value="1"/>
</dbReference>
<dbReference type="PRINTS" id="PR00449">
    <property type="entry name" value="RASTRNSFRMNG"/>
</dbReference>
<sequence>MTSNFQLSRPLKRAQHLTGYRTLRVAILGQGAVGKTAITVRFITKRFIGEYDPTLETIYRHVSLVDGECVQFEVLDTAGQEEDAMLIEEKIKWAEAFIIVYSVTDRCSFDEVLRLRFLINHVHSGLKRGHSDAPPPVLIVANKKDLQYDRMVTTEEGDGIAQALKCPFFEISARDSYEEAVAVFNLLYREMATSGALSAFRRKVSSKLMDKIPRIPSTATMSLPTRSFSLSSVKDFLTD</sequence>
<gene>
    <name evidence="6" type="ORF">scyTo_0007373</name>
</gene>
<evidence type="ECO:0000313" key="6">
    <source>
        <dbReference type="EMBL" id="GCB63303.1"/>
    </source>
</evidence>
<evidence type="ECO:0000256" key="5">
    <source>
        <dbReference type="ARBA" id="ARBA00048098"/>
    </source>
</evidence>
<dbReference type="InterPro" id="IPR005225">
    <property type="entry name" value="Small_GTP-bd"/>
</dbReference>
<reference evidence="6 7" key="1">
    <citation type="journal article" date="2018" name="Nat. Ecol. Evol.">
        <title>Shark genomes provide insights into elasmobranch evolution and the origin of vertebrates.</title>
        <authorList>
            <person name="Hara Y"/>
            <person name="Yamaguchi K"/>
            <person name="Onimaru K"/>
            <person name="Kadota M"/>
            <person name="Koyanagi M"/>
            <person name="Keeley SD"/>
            <person name="Tatsumi K"/>
            <person name="Tanaka K"/>
            <person name="Motone F"/>
            <person name="Kageyama Y"/>
            <person name="Nozu R"/>
            <person name="Adachi N"/>
            <person name="Nishimura O"/>
            <person name="Nakagawa R"/>
            <person name="Tanegashima C"/>
            <person name="Kiyatake I"/>
            <person name="Matsumoto R"/>
            <person name="Murakumo K"/>
            <person name="Nishida K"/>
            <person name="Terakita A"/>
            <person name="Kuratani S"/>
            <person name="Sato K"/>
            <person name="Hyodo S Kuraku.S."/>
        </authorList>
    </citation>
    <scope>NUCLEOTIDE SEQUENCE [LARGE SCALE GENOMIC DNA]</scope>
</reference>
<dbReference type="AlphaFoldDB" id="A0A401NQW9"/>
<dbReference type="InterPro" id="IPR051065">
    <property type="entry name" value="Ras-related_GTPase"/>
</dbReference>
<dbReference type="GO" id="GO:0003925">
    <property type="term" value="F:G protein activity"/>
    <property type="evidence" value="ECO:0007669"/>
    <property type="project" value="UniProtKB-EC"/>
</dbReference>
<keyword evidence="7" id="KW-1185">Reference proteome</keyword>
<comment type="similarity">
    <text evidence="1">Belongs to the small GTPase superfamily. Ras family.</text>
</comment>
<dbReference type="EMBL" id="BFAA01002656">
    <property type="protein sequence ID" value="GCB63303.1"/>
    <property type="molecule type" value="Genomic_DNA"/>
</dbReference>
<dbReference type="OMA" id="WEETAGV"/>
<evidence type="ECO:0000313" key="7">
    <source>
        <dbReference type="Proteomes" id="UP000288216"/>
    </source>
</evidence>
<proteinExistence type="inferred from homology"/>
<dbReference type="InterPro" id="IPR001806">
    <property type="entry name" value="Small_GTPase"/>
</dbReference>
<evidence type="ECO:0000256" key="1">
    <source>
        <dbReference type="ARBA" id="ARBA00008344"/>
    </source>
</evidence>
<dbReference type="PROSITE" id="PS51421">
    <property type="entry name" value="RAS"/>
    <property type="match status" value="1"/>
</dbReference>
<dbReference type="SMART" id="SM00173">
    <property type="entry name" value="RAS"/>
    <property type="match status" value="1"/>
</dbReference>
<name>A0A401NQW9_SCYTO</name>
<dbReference type="GO" id="GO:0005525">
    <property type="term" value="F:GTP binding"/>
    <property type="evidence" value="ECO:0007669"/>
    <property type="project" value="InterPro"/>
</dbReference>
<dbReference type="Pfam" id="PF00071">
    <property type="entry name" value="Ras"/>
    <property type="match status" value="1"/>
</dbReference>
<dbReference type="Proteomes" id="UP000288216">
    <property type="component" value="Unassembled WGS sequence"/>
</dbReference>
<dbReference type="OrthoDB" id="18798at2759"/>
<dbReference type="NCBIfam" id="TIGR00231">
    <property type="entry name" value="small_GTP"/>
    <property type="match status" value="1"/>
</dbReference>
<dbReference type="Gene3D" id="3.40.50.300">
    <property type="entry name" value="P-loop containing nucleotide triphosphate hydrolases"/>
    <property type="match status" value="1"/>
</dbReference>
<keyword evidence="4" id="KW-0378">Hydrolase</keyword>
<comment type="caution">
    <text evidence="6">The sequence shown here is derived from an EMBL/GenBank/DDBJ whole genome shotgun (WGS) entry which is preliminary data.</text>
</comment>
<dbReference type="EC" id="3.6.5.2" evidence="2"/>
<dbReference type="SMART" id="SM00174">
    <property type="entry name" value="RHO"/>
    <property type="match status" value="1"/>
</dbReference>
<organism evidence="6 7">
    <name type="scientific">Scyliorhinus torazame</name>
    <name type="common">Cloudy catshark</name>
    <name type="synonym">Catulus torazame</name>
    <dbReference type="NCBI Taxonomy" id="75743"/>
    <lineage>
        <taxon>Eukaryota</taxon>
        <taxon>Metazoa</taxon>
        <taxon>Chordata</taxon>
        <taxon>Craniata</taxon>
        <taxon>Vertebrata</taxon>
        <taxon>Chondrichthyes</taxon>
        <taxon>Elasmobranchii</taxon>
        <taxon>Galeomorphii</taxon>
        <taxon>Galeoidea</taxon>
        <taxon>Carcharhiniformes</taxon>
        <taxon>Scyliorhinidae</taxon>
        <taxon>Scyliorhinus</taxon>
    </lineage>
</organism>
<dbReference type="SUPFAM" id="SSF52540">
    <property type="entry name" value="P-loop containing nucleoside triphosphate hydrolases"/>
    <property type="match status" value="1"/>
</dbReference>
<keyword evidence="3" id="KW-0547">Nucleotide-binding</keyword>
<dbReference type="STRING" id="75743.A0A401NQW9"/>
<evidence type="ECO:0000256" key="3">
    <source>
        <dbReference type="ARBA" id="ARBA00022741"/>
    </source>
</evidence>